<evidence type="ECO:0000256" key="2">
    <source>
        <dbReference type="ARBA" id="ARBA00022670"/>
    </source>
</evidence>
<feature type="compositionally biased region" description="Acidic residues" evidence="4">
    <location>
        <begin position="192"/>
        <end position="209"/>
    </location>
</feature>
<dbReference type="GO" id="GO:0016579">
    <property type="term" value="P:protein deubiquitination"/>
    <property type="evidence" value="ECO:0007669"/>
    <property type="project" value="TreeGrafter"/>
</dbReference>
<comment type="similarity">
    <text evidence="1">Belongs to the DeSI family.</text>
</comment>
<dbReference type="EMBL" id="CAUJNA010000791">
    <property type="protein sequence ID" value="CAJ1381250.1"/>
    <property type="molecule type" value="Genomic_DNA"/>
</dbReference>
<accession>A0AA36I6Y2</accession>
<dbReference type="Proteomes" id="UP001178507">
    <property type="component" value="Unassembled WGS sequence"/>
</dbReference>
<evidence type="ECO:0000256" key="3">
    <source>
        <dbReference type="ARBA" id="ARBA00022801"/>
    </source>
</evidence>
<dbReference type="AlphaFoldDB" id="A0AA36I6Y2"/>
<dbReference type="PANTHER" id="PTHR12378">
    <property type="entry name" value="DESUMOYLATING ISOPEPTIDASE"/>
    <property type="match status" value="1"/>
</dbReference>
<evidence type="ECO:0000259" key="5">
    <source>
        <dbReference type="PROSITE" id="PS51858"/>
    </source>
</evidence>
<reference evidence="6" key="1">
    <citation type="submission" date="2023-08" db="EMBL/GenBank/DDBJ databases">
        <authorList>
            <person name="Chen Y."/>
            <person name="Shah S."/>
            <person name="Dougan E. K."/>
            <person name="Thang M."/>
            <person name="Chan C."/>
        </authorList>
    </citation>
    <scope>NUCLEOTIDE SEQUENCE</scope>
</reference>
<dbReference type="GO" id="GO:0101005">
    <property type="term" value="F:deubiquitinase activity"/>
    <property type="evidence" value="ECO:0007669"/>
    <property type="project" value="TreeGrafter"/>
</dbReference>
<sequence>MVFDVVPFYEVKSIWIGRSNGGKRLEYVDVKRAYSKCVENEICPGFVNSSQESAAMFLQNVTKISERMPETETGADNLHYIRDMVDRACELYRNNKMEEFNAQVNEVRDEISKVVILNDETWEGLRCRICPSCATAIPTCFCLCLECEAQLISTGRYYIHVNSDDEEDNQNPNVSGDAKRAQEEANHGAAAQEDDDEAEEVPGEEDDMDTQGYTSGYASEEDDSGWYYRDTDLTSRDIINSQRMAICLDEPREAQYMAGFIALQMSKMWGMFEGGEERTMNAQLEGRPGCPYHNDFKRYPNMTEHDQERDEYIRMMVCKREGLYTFYKLWIAARILDVTKDEMKLLVKDYSKKCVRAREAQKNLDEAATIARLEAELKVERKVERCREQTVATQSQVLGALSDLRSEFNPRFVCHVSKKLPDGVCGRLVAFWNRRPLSSDTRLLRGGHESVLYLAFDPKFSSLRDPKFQRGAYAQCVGDSAGMGLFNQALRPFGMGAFHCGVEVHGEEWSFRDVMPGHQDKAIFGCEPRRCRGHRYQESLELGFTYLSKKEVRQLLQLMLARWPGAKYNVLSNNCCHFCDEFCRLLGVGAIPSRLFTLAKLARAMLTSMQALEQRRQDAAAFIRGSEAFQVGCCTPAATAPKEVDLSDIVKEL</sequence>
<evidence type="ECO:0000256" key="4">
    <source>
        <dbReference type="SAM" id="MobiDB-lite"/>
    </source>
</evidence>
<comment type="caution">
    <text evidence="6">The sequence shown here is derived from an EMBL/GenBank/DDBJ whole genome shotgun (WGS) entry which is preliminary data.</text>
</comment>
<evidence type="ECO:0000313" key="7">
    <source>
        <dbReference type="Proteomes" id="UP001178507"/>
    </source>
</evidence>
<protein>
    <recommendedName>
        <fullName evidence="5">PPPDE domain-containing protein</fullName>
    </recommendedName>
</protein>
<feature type="domain" description="PPPDE" evidence="5">
    <location>
        <begin position="479"/>
        <end position="610"/>
    </location>
</feature>
<keyword evidence="7" id="KW-1185">Reference proteome</keyword>
<evidence type="ECO:0000256" key="1">
    <source>
        <dbReference type="ARBA" id="ARBA00008140"/>
    </source>
</evidence>
<dbReference type="Pfam" id="PF05903">
    <property type="entry name" value="Peptidase_C97"/>
    <property type="match status" value="1"/>
</dbReference>
<organism evidence="6 7">
    <name type="scientific">Effrenium voratum</name>
    <dbReference type="NCBI Taxonomy" id="2562239"/>
    <lineage>
        <taxon>Eukaryota</taxon>
        <taxon>Sar</taxon>
        <taxon>Alveolata</taxon>
        <taxon>Dinophyceae</taxon>
        <taxon>Suessiales</taxon>
        <taxon>Symbiodiniaceae</taxon>
        <taxon>Effrenium</taxon>
    </lineage>
</organism>
<dbReference type="PANTHER" id="PTHR12378:SF9">
    <property type="entry name" value="OS06G0107000 PROTEIN"/>
    <property type="match status" value="1"/>
</dbReference>
<dbReference type="Gene3D" id="3.90.1720.30">
    <property type="entry name" value="PPPDE domains"/>
    <property type="match status" value="1"/>
</dbReference>
<dbReference type="InterPro" id="IPR042266">
    <property type="entry name" value="PPPDE_sf"/>
</dbReference>
<feature type="compositionally biased region" description="Basic and acidic residues" evidence="4">
    <location>
        <begin position="177"/>
        <end position="186"/>
    </location>
</feature>
<dbReference type="InterPro" id="IPR008580">
    <property type="entry name" value="PPPDE_dom"/>
</dbReference>
<dbReference type="SMART" id="SM01179">
    <property type="entry name" value="DUF862"/>
    <property type="match status" value="1"/>
</dbReference>
<dbReference type="GO" id="GO:0006508">
    <property type="term" value="P:proteolysis"/>
    <property type="evidence" value="ECO:0007669"/>
    <property type="project" value="UniProtKB-KW"/>
</dbReference>
<dbReference type="PROSITE" id="PS51858">
    <property type="entry name" value="PPPDE"/>
    <property type="match status" value="1"/>
</dbReference>
<proteinExistence type="inferred from homology"/>
<keyword evidence="2" id="KW-0645">Protease</keyword>
<gene>
    <name evidence="6" type="ORF">EVOR1521_LOCUS8993</name>
</gene>
<evidence type="ECO:0000313" key="6">
    <source>
        <dbReference type="EMBL" id="CAJ1381250.1"/>
    </source>
</evidence>
<name>A0AA36I6Y2_9DINO</name>
<keyword evidence="3" id="KW-0378">Hydrolase</keyword>
<feature type="region of interest" description="Disordered" evidence="4">
    <location>
        <begin position="163"/>
        <end position="223"/>
    </location>
</feature>